<accession>A0A9P6E1R3</accession>
<dbReference type="AlphaFoldDB" id="A0A9P6E1R3"/>
<dbReference type="PANTHER" id="PTHR35871:SF1">
    <property type="entry name" value="CXC1-LIKE CYSTEINE CLUSTER ASSOCIATED WITH KDZ TRANSPOSASES DOMAIN-CONTAINING PROTEIN"/>
    <property type="match status" value="1"/>
</dbReference>
<comment type="caution">
    <text evidence="1">The sequence shown here is derived from an EMBL/GenBank/DDBJ whole genome shotgun (WGS) entry which is preliminary data.</text>
</comment>
<protein>
    <submittedName>
        <fullName evidence="1">Uncharacterized protein</fullName>
    </submittedName>
</protein>
<keyword evidence="2" id="KW-1185">Reference proteome</keyword>
<evidence type="ECO:0000313" key="1">
    <source>
        <dbReference type="EMBL" id="KAF9519954.1"/>
    </source>
</evidence>
<sequence length="498" mass="56939">MTGKLFLPTPLLSDSSVALKDLQAILKPPCNIGAGYKDPGLSIAAGKGPWLAWWKWTCAFILDRNALPVNIYGQWNISALADEDLASEIHLHLQSKGKFIAAIDIVHYLDTEEVKSRFGLRKMIHVVMAQQWMKVMQYRWQKQPQGQYADGHECADVVAYHQNRFLPFWEEWDMDGNEIMDRVADRRMVIWTHDKSTFYAHDWHKLHWVHDSENLRPMQKGEGASLMVSDFALADYGWLCSPDGSDASHVLFKAGKNHDGYFTNDNIVAQAAHTMDILDKYYPHESHIFAFDNATTHLKRPDDALSASKMPKAMLKAPHNFLINITVHDAAGKAITDASGNVVKEKQRMHDSKLPDGHQYCGQFKGMVTILEEHGINTQSLNAQCPKFKCRDHILLLGLQPCCCQKALFDQPDFTNQKSQLEELGDKYGYGVIFYPCFHCECNFIENNWGYSKHIYCQYPESSNEKELEQNVISALESVPILSMCQFFTWSLRFMDVY</sequence>
<gene>
    <name evidence="1" type="ORF">BS47DRAFT_1370635</name>
</gene>
<reference evidence="1" key="1">
    <citation type="journal article" date="2020" name="Nat. Commun.">
        <title>Large-scale genome sequencing of mycorrhizal fungi provides insights into the early evolution of symbiotic traits.</title>
        <authorList>
            <person name="Miyauchi S."/>
            <person name="Kiss E."/>
            <person name="Kuo A."/>
            <person name="Drula E."/>
            <person name="Kohler A."/>
            <person name="Sanchez-Garcia M."/>
            <person name="Morin E."/>
            <person name="Andreopoulos B."/>
            <person name="Barry K.W."/>
            <person name="Bonito G."/>
            <person name="Buee M."/>
            <person name="Carver A."/>
            <person name="Chen C."/>
            <person name="Cichocki N."/>
            <person name="Clum A."/>
            <person name="Culley D."/>
            <person name="Crous P.W."/>
            <person name="Fauchery L."/>
            <person name="Girlanda M."/>
            <person name="Hayes R.D."/>
            <person name="Keri Z."/>
            <person name="LaButti K."/>
            <person name="Lipzen A."/>
            <person name="Lombard V."/>
            <person name="Magnuson J."/>
            <person name="Maillard F."/>
            <person name="Murat C."/>
            <person name="Nolan M."/>
            <person name="Ohm R.A."/>
            <person name="Pangilinan J."/>
            <person name="Pereira M.F."/>
            <person name="Perotto S."/>
            <person name="Peter M."/>
            <person name="Pfister S."/>
            <person name="Riley R."/>
            <person name="Sitrit Y."/>
            <person name="Stielow J.B."/>
            <person name="Szollosi G."/>
            <person name="Zifcakova L."/>
            <person name="Stursova M."/>
            <person name="Spatafora J.W."/>
            <person name="Tedersoo L."/>
            <person name="Vaario L.M."/>
            <person name="Yamada A."/>
            <person name="Yan M."/>
            <person name="Wang P."/>
            <person name="Xu J."/>
            <person name="Bruns T."/>
            <person name="Baldrian P."/>
            <person name="Vilgalys R."/>
            <person name="Dunand C."/>
            <person name="Henrissat B."/>
            <person name="Grigoriev I.V."/>
            <person name="Hibbett D."/>
            <person name="Nagy L.G."/>
            <person name="Martin F.M."/>
        </authorList>
    </citation>
    <scope>NUCLEOTIDE SEQUENCE</scope>
    <source>
        <strain evidence="1">UP504</strain>
    </source>
</reference>
<dbReference type="Proteomes" id="UP000886523">
    <property type="component" value="Unassembled WGS sequence"/>
</dbReference>
<evidence type="ECO:0000313" key="2">
    <source>
        <dbReference type="Proteomes" id="UP000886523"/>
    </source>
</evidence>
<dbReference type="GO" id="GO:0003676">
    <property type="term" value="F:nucleic acid binding"/>
    <property type="evidence" value="ECO:0007669"/>
    <property type="project" value="InterPro"/>
</dbReference>
<proteinExistence type="predicted"/>
<dbReference type="PANTHER" id="PTHR35871">
    <property type="entry name" value="EXPRESSED PROTEIN"/>
    <property type="match status" value="1"/>
</dbReference>
<dbReference type="InterPro" id="IPR036397">
    <property type="entry name" value="RNaseH_sf"/>
</dbReference>
<name>A0A9P6E1R3_9AGAM</name>
<dbReference type="EMBL" id="MU128915">
    <property type="protein sequence ID" value="KAF9519954.1"/>
    <property type="molecule type" value="Genomic_DNA"/>
</dbReference>
<organism evidence="1 2">
    <name type="scientific">Hydnum rufescens UP504</name>
    <dbReference type="NCBI Taxonomy" id="1448309"/>
    <lineage>
        <taxon>Eukaryota</taxon>
        <taxon>Fungi</taxon>
        <taxon>Dikarya</taxon>
        <taxon>Basidiomycota</taxon>
        <taxon>Agaricomycotina</taxon>
        <taxon>Agaricomycetes</taxon>
        <taxon>Cantharellales</taxon>
        <taxon>Hydnaceae</taxon>
        <taxon>Hydnum</taxon>
    </lineage>
</organism>
<dbReference type="OrthoDB" id="2449121at2759"/>
<dbReference type="Gene3D" id="3.30.420.10">
    <property type="entry name" value="Ribonuclease H-like superfamily/Ribonuclease H"/>
    <property type="match status" value="1"/>
</dbReference>